<feature type="domain" description="Tr-type G" evidence="9">
    <location>
        <begin position="16"/>
        <end position="286"/>
    </location>
</feature>
<dbReference type="HAMAP" id="MF_00072">
    <property type="entry name" value="Rel_fac_3"/>
    <property type="match status" value="1"/>
</dbReference>
<dbReference type="InterPro" id="IPR035647">
    <property type="entry name" value="EFG_III/V"/>
</dbReference>
<feature type="binding site" evidence="7">
    <location>
        <begin position="25"/>
        <end position="32"/>
    </location>
    <ligand>
        <name>GTP</name>
        <dbReference type="ChEBI" id="CHEBI:37565"/>
    </ligand>
</feature>
<evidence type="ECO:0000259" key="9">
    <source>
        <dbReference type="PROSITE" id="PS51722"/>
    </source>
</evidence>
<evidence type="ECO:0000313" key="10">
    <source>
        <dbReference type="EMBL" id="CUQ67664.1"/>
    </source>
</evidence>
<dbReference type="STRING" id="1715989.NITINOP_2692"/>
<dbReference type="GO" id="GO:0005525">
    <property type="term" value="F:GTP binding"/>
    <property type="evidence" value="ECO:0007669"/>
    <property type="project" value="UniProtKB-UniRule"/>
</dbReference>
<dbReference type="Gene3D" id="3.30.70.3280">
    <property type="entry name" value="Peptide chain release factor 3, domain III"/>
    <property type="match status" value="1"/>
</dbReference>
<evidence type="ECO:0000256" key="5">
    <source>
        <dbReference type="ARBA" id="ARBA00022917"/>
    </source>
</evidence>
<dbReference type="NCBIfam" id="NF001964">
    <property type="entry name" value="PRK00741.1"/>
    <property type="match status" value="1"/>
</dbReference>
<dbReference type="GO" id="GO:0005829">
    <property type="term" value="C:cytosol"/>
    <property type="evidence" value="ECO:0007669"/>
    <property type="project" value="TreeGrafter"/>
</dbReference>
<dbReference type="GO" id="GO:0006449">
    <property type="term" value="P:regulation of translational termination"/>
    <property type="evidence" value="ECO:0007669"/>
    <property type="project" value="UniProtKB-UniRule"/>
</dbReference>
<keyword evidence="11" id="KW-1185">Reference proteome</keyword>
<comment type="function">
    <text evidence="7">Increases the formation of ribosomal termination complexes and stimulates activities of RF-1 and RF-2. It binds guanine nucleotides and has strong preference for UGA stop codons. It may interact directly with the ribosome. The stimulation of RF-1 and RF-2 is significantly reduced by GTP and GDP, but not by GMP.</text>
</comment>
<dbReference type="OrthoDB" id="9804431at2"/>
<dbReference type="InterPro" id="IPR004548">
    <property type="entry name" value="PrfC"/>
</dbReference>
<comment type="subcellular location">
    <subcellularLocation>
        <location evidence="1 7">Cytoplasm</location>
    </subcellularLocation>
</comment>
<dbReference type="GO" id="GO:0003924">
    <property type="term" value="F:GTPase activity"/>
    <property type="evidence" value="ECO:0007669"/>
    <property type="project" value="InterPro"/>
</dbReference>
<keyword evidence="5 7" id="KW-0648">Protein biosynthesis</keyword>
<evidence type="ECO:0000256" key="3">
    <source>
        <dbReference type="ARBA" id="ARBA00022490"/>
    </source>
</evidence>
<evidence type="ECO:0000256" key="2">
    <source>
        <dbReference type="ARBA" id="ARBA00009978"/>
    </source>
</evidence>
<dbReference type="Pfam" id="PF22042">
    <property type="entry name" value="EF-G_D2"/>
    <property type="match status" value="1"/>
</dbReference>
<accession>A0A0S4KW99</accession>
<dbReference type="GO" id="GO:0016150">
    <property type="term" value="F:translation release factor activity, codon nonspecific"/>
    <property type="evidence" value="ECO:0007669"/>
    <property type="project" value="TreeGrafter"/>
</dbReference>
<sequence>MKTDASLLTELSAATARRRTFAIISHPDAGKTTLTEKLLLYSGLIRTAGMVRGRKGMKATASDWMGMEQERGISITASAMQFPYKYAVINLLDTPGHQDFSEDTYRTLTAADSAIMVLDAAKGVEAQTRKLFAVCRMRRIPVLTLINKMDLPGRPPLDLMTEVEQALGIQASAINWPIGSGSDFVGIVNRSDGRVELFEKTAHGGAAKVNVEVLTWDELDRSGRLSEDVAAQVRHDLELLEIAGNPFSKERFLHGEITPVFFASALTNFGIESFLDAFVDLAPSPGSRPADGDDGTELFIDPIEQPFSAYVFKLQANMNPKHRDSTAFLRVCSGRFQRDMLVKHHRLEREVRLSRPHSLVAQERSTVEEAFPGDIIGVINPGIFAIGDTISVTGGFNFKPLPQFQPEIFARIRPTDVGKRKTFDKGMRQMAQEGTVQIMRAVAGQEPLVAAVGRLQFDVLQYRLRHEYHVETILDPLPFSCSAWLEGNLDTFKPPSASMIVRDQRDRLVVLFGDHLMKTIARDRNPNHTLRDMG</sequence>
<dbReference type="NCBIfam" id="TIGR00231">
    <property type="entry name" value="small_GTP"/>
    <property type="match status" value="1"/>
</dbReference>
<dbReference type="PANTHER" id="PTHR43556">
    <property type="entry name" value="PEPTIDE CHAIN RELEASE FACTOR RF3"/>
    <property type="match status" value="1"/>
</dbReference>
<dbReference type="NCBIfam" id="TIGR00503">
    <property type="entry name" value="prfC"/>
    <property type="match status" value="1"/>
</dbReference>
<dbReference type="SUPFAM" id="SSF52540">
    <property type="entry name" value="P-loop containing nucleoside triphosphate hydrolases"/>
    <property type="match status" value="1"/>
</dbReference>
<protein>
    <recommendedName>
        <fullName evidence="7 8">Peptide chain release factor 3</fullName>
        <shortName evidence="7">RF-3</shortName>
    </recommendedName>
</protein>
<evidence type="ECO:0000313" key="11">
    <source>
        <dbReference type="Proteomes" id="UP000066284"/>
    </source>
</evidence>
<dbReference type="InterPro" id="IPR053905">
    <property type="entry name" value="EF-G-like_DII"/>
</dbReference>
<gene>
    <name evidence="7 10" type="primary">prfC</name>
    <name evidence="10" type="ORF">NITINOP_2692</name>
</gene>
<dbReference type="InterPro" id="IPR005225">
    <property type="entry name" value="Small_GTP-bd"/>
</dbReference>
<dbReference type="SUPFAM" id="SSF50447">
    <property type="entry name" value="Translation proteins"/>
    <property type="match status" value="1"/>
</dbReference>
<dbReference type="Gene3D" id="2.40.30.10">
    <property type="entry name" value="Translation factors"/>
    <property type="match status" value="1"/>
</dbReference>
<dbReference type="InterPro" id="IPR038467">
    <property type="entry name" value="RF3_dom_3_sf"/>
</dbReference>
<dbReference type="Pfam" id="PF00009">
    <property type="entry name" value="GTP_EFTU"/>
    <property type="match status" value="1"/>
</dbReference>
<dbReference type="RefSeq" id="WP_062486357.1">
    <property type="nucleotide sequence ID" value="NZ_LN885086.1"/>
</dbReference>
<keyword evidence="4 7" id="KW-0547">Nucleotide-binding</keyword>
<dbReference type="CDD" id="cd04169">
    <property type="entry name" value="RF3"/>
    <property type="match status" value="1"/>
</dbReference>
<evidence type="ECO:0000256" key="8">
    <source>
        <dbReference type="NCBIfam" id="TIGR00503"/>
    </source>
</evidence>
<feature type="binding site" evidence="7">
    <location>
        <begin position="147"/>
        <end position="150"/>
    </location>
    <ligand>
        <name>GTP</name>
        <dbReference type="ChEBI" id="CHEBI:37565"/>
    </ligand>
</feature>
<evidence type="ECO:0000256" key="6">
    <source>
        <dbReference type="ARBA" id="ARBA00023134"/>
    </source>
</evidence>
<dbReference type="InterPro" id="IPR027417">
    <property type="entry name" value="P-loop_NTPase"/>
</dbReference>
<dbReference type="GO" id="GO:0016149">
    <property type="term" value="F:translation release factor activity, codon specific"/>
    <property type="evidence" value="ECO:0007669"/>
    <property type="project" value="UniProtKB-UniRule"/>
</dbReference>
<feature type="binding site" evidence="7">
    <location>
        <begin position="93"/>
        <end position="97"/>
    </location>
    <ligand>
        <name>GTP</name>
        <dbReference type="ChEBI" id="CHEBI:37565"/>
    </ligand>
</feature>
<dbReference type="PROSITE" id="PS00301">
    <property type="entry name" value="G_TR_1"/>
    <property type="match status" value="1"/>
</dbReference>
<organism evidence="10 11">
    <name type="scientific">Candidatus Nitrospira inopinata</name>
    <dbReference type="NCBI Taxonomy" id="1715989"/>
    <lineage>
        <taxon>Bacteria</taxon>
        <taxon>Pseudomonadati</taxon>
        <taxon>Nitrospirota</taxon>
        <taxon>Nitrospiria</taxon>
        <taxon>Nitrospirales</taxon>
        <taxon>Nitrospiraceae</taxon>
        <taxon>Nitrospira</taxon>
    </lineage>
</organism>
<dbReference type="PANTHER" id="PTHR43556:SF2">
    <property type="entry name" value="PEPTIDE CHAIN RELEASE FACTOR RF3"/>
    <property type="match status" value="1"/>
</dbReference>
<dbReference type="InterPro" id="IPR032090">
    <property type="entry name" value="RF3_C"/>
</dbReference>
<evidence type="ECO:0000256" key="7">
    <source>
        <dbReference type="HAMAP-Rule" id="MF_00072"/>
    </source>
</evidence>
<dbReference type="InterPro" id="IPR009000">
    <property type="entry name" value="Transl_B-barrel_sf"/>
</dbReference>
<keyword evidence="3 7" id="KW-0963">Cytoplasm</keyword>
<name>A0A0S4KW99_9BACT</name>
<dbReference type="Proteomes" id="UP000066284">
    <property type="component" value="Chromosome 1"/>
</dbReference>
<dbReference type="Gene3D" id="3.40.50.300">
    <property type="entry name" value="P-loop containing nucleotide triphosphate hydrolases"/>
    <property type="match status" value="1"/>
</dbReference>
<dbReference type="InterPro" id="IPR041732">
    <property type="entry name" value="RF3_GTP-bd"/>
</dbReference>
<keyword evidence="6 7" id="KW-0342">GTP-binding</keyword>
<dbReference type="Pfam" id="PF16658">
    <property type="entry name" value="RF3_C"/>
    <property type="match status" value="1"/>
</dbReference>
<dbReference type="EMBL" id="LN885086">
    <property type="protein sequence ID" value="CUQ67664.1"/>
    <property type="molecule type" value="Genomic_DNA"/>
</dbReference>
<evidence type="ECO:0000256" key="4">
    <source>
        <dbReference type="ARBA" id="ARBA00022741"/>
    </source>
</evidence>
<comment type="similarity">
    <text evidence="2 7">Belongs to the TRAFAC class translation factor GTPase superfamily. Classic translation factor GTPase family. PrfC subfamily.</text>
</comment>
<evidence type="ECO:0000256" key="1">
    <source>
        <dbReference type="ARBA" id="ARBA00004496"/>
    </source>
</evidence>
<proteinExistence type="inferred from homology"/>
<dbReference type="KEGG" id="nio:NITINOP_2692"/>
<dbReference type="FunFam" id="3.40.50.300:FF:000542">
    <property type="entry name" value="Peptide chain release factor 3"/>
    <property type="match status" value="1"/>
</dbReference>
<reference evidence="11" key="1">
    <citation type="submission" date="2015-09" db="EMBL/GenBank/DDBJ databases">
        <authorList>
            <person name="Daims H."/>
        </authorList>
    </citation>
    <scope>NUCLEOTIDE SEQUENCE [LARGE SCALE GENOMIC DNA]</scope>
</reference>
<dbReference type="PROSITE" id="PS51722">
    <property type="entry name" value="G_TR_2"/>
    <property type="match status" value="1"/>
</dbReference>
<dbReference type="SUPFAM" id="SSF54980">
    <property type="entry name" value="EF-G C-terminal domain-like"/>
    <property type="match status" value="1"/>
</dbReference>
<dbReference type="InterPro" id="IPR000795">
    <property type="entry name" value="T_Tr_GTP-bd_dom"/>
</dbReference>
<dbReference type="PRINTS" id="PR00315">
    <property type="entry name" value="ELONGATNFCT"/>
</dbReference>
<dbReference type="InterPro" id="IPR031157">
    <property type="entry name" value="G_TR_CS"/>
</dbReference>
<dbReference type="AlphaFoldDB" id="A0A0S4KW99"/>